<dbReference type="RefSeq" id="WP_220203781.1">
    <property type="nucleotide sequence ID" value="NZ_BNJK01000001.1"/>
</dbReference>
<dbReference type="GO" id="GO:0022857">
    <property type="term" value="F:transmembrane transporter activity"/>
    <property type="evidence" value="ECO:0007669"/>
    <property type="project" value="InterPro"/>
</dbReference>
<evidence type="ECO:0000256" key="3">
    <source>
        <dbReference type="ARBA" id="ARBA00022692"/>
    </source>
</evidence>
<feature type="transmembrane region" description="Helical" evidence="6">
    <location>
        <begin position="390"/>
        <end position="412"/>
    </location>
</feature>
<proteinExistence type="predicted"/>
<feature type="transmembrane region" description="Helical" evidence="6">
    <location>
        <begin position="252"/>
        <end position="277"/>
    </location>
</feature>
<keyword evidence="3 6" id="KW-0812">Transmembrane</keyword>
<dbReference type="Proteomes" id="UP000597444">
    <property type="component" value="Unassembled WGS sequence"/>
</dbReference>
<comment type="caution">
    <text evidence="7">The sequence shown here is derived from an EMBL/GenBank/DDBJ whole genome shotgun (WGS) entry which is preliminary data.</text>
</comment>
<dbReference type="EMBL" id="BNJK01000001">
    <property type="protein sequence ID" value="GHO92971.1"/>
    <property type="molecule type" value="Genomic_DNA"/>
</dbReference>
<evidence type="ECO:0000256" key="5">
    <source>
        <dbReference type="ARBA" id="ARBA00023136"/>
    </source>
</evidence>
<protein>
    <recommendedName>
        <fullName evidence="9">Amino acid permease</fullName>
    </recommendedName>
</protein>
<keyword evidence="5 6" id="KW-0472">Membrane</keyword>
<evidence type="ECO:0000256" key="1">
    <source>
        <dbReference type="ARBA" id="ARBA00004651"/>
    </source>
</evidence>
<dbReference type="Pfam" id="PF13520">
    <property type="entry name" value="AA_permease_2"/>
    <property type="match status" value="1"/>
</dbReference>
<evidence type="ECO:0008006" key="9">
    <source>
        <dbReference type="Google" id="ProtNLM"/>
    </source>
</evidence>
<dbReference type="Gene3D" id="1.20.1740.10">
    <property type="entry name" value="Amino acid/polyamine transporter I"/>
    <property type="match status" value="1"/>
</dbReference>
<sequence>MASFEKASHEQGVLPVDSGLISETYVPRTMPRILNTWDMTTTFIVSIYLATGATTAASAGPAALTYLLLVGTTYFFPSLIVTMQLGVMFPFEGALYNWTHKMLGGYWAFFSGFCAWFPGVVVSASVADLFVNYLQAMYRGWLATPWQMGFAICLILTLAGLISIQRFRTVQNLINIMIGLMFLGSLLVSFSALVWLAKGHHAAVNFGDQHAWRITPGNLSLFGLISLAYIGSEGPLNMAGEVTGRHVIKRHLVWGAALICVTYALTTLSVLIVQGPAGAGDPFALVTTVSMVLGKPLGYVAATCFLASFCATILAYNYIYARLLLVGSLDRHLPKALGKLNRQNVPANAILFQTALSIFFTVIIFILAPLTLPYQDQMNFSIIVYNISQAAASLVWAVSAAFLFINLAVCVLHHPRDLQRHRIFPLPVLWMCILLGLLSSVLAIVDTLFFSWIKQVSDGQWWYLVGSLTVIFLIVAGIGSLIANSEAYWQDFKER</sequence>
<keyword evidence="4 6" id="KW-1133">Transmembrane helix</keyword>
<keyword evidence="8" id="KW-1185">Reference proteome</keyword>
<feature type="transmembrane region" description="Helical" evidence="6">
    <location>
        <begin position="424"/>
        <end position="449"/>
    </location>
</feature>
<feature type="transmembrane region" description="Helical" evidence="6">
    <location>
        <begin position="349"/>
        <end position="370"/>
    </location>
</feature>
<accession>A0A8J3IML1</accession>
<keyword evidence="2" id="KW-1003">Cell membrane</keyword>
<dbReference type="AlphaFoldDB" id="A0A8J3IML1"/>
<evidence type="ECO:0000313" key="8">
    <source>
        <dbReference type="Proteomes" id="UP000597444"/>
    </source>
</evidence>
<feature type="transmembrane region" description="Helical" evidence="6">
    <location>
        <begin position="103"/>
        <end position="126"/>
    </location>
</feature>
<organism evidence="7 8">
    <name type="scientific">Reticulibacter mediterranei</name>
    <dbReference type="NCBI Taxonomy" id="2778369"/>
    <lineage>
        <taxon>Bacteria</taxon>
        <taxon>Bacillati</taxon>
        <taxon>Chloroflexota</taxon>
        <taxon>Ktedonobacteria</taxon>
        <taxon>Ktedonobacterales</taxon>
        <taxon>Reticulibacteraceae</taxon>
        <taxon>Reticulibacter</taxon>
    </lineage>
</organism>
<feature type="transmembrane region" description="Helical" evidence="6">
    <location>
        <begin position="37"/>
        <end position="57"/>
    </location>
</feature>
<reference evidence="7" key="1">
    <citation type="submission" date="2020-10" db="EMBL/GenBank/DDBJ databases">
        <title>Taxonomic study of unclassified bacteria belonging to the class Ktedonobacteria.</title>
        <authorList>
            <person name="Yabe S."/>
            <person name="Wang C.M."/>
            <person name="Zheng Y."/>
            <person name="Sakai Y."/>
            <person name="Cavaletti L."/>
            <person name="Monciardini P."/>
            <person name="Donadio S."/>
        </authorList>
    </citation>
    <scope>NUCLEOTIDE SEQUENCE</scope>
    <source>
        <strain evidence="7">ID150040</strain>
    </source>
</reference>
<gene>
    <name evidence="7" type="ORF">KSF_030190</name>
</gene>
<feature type="transmembrane region" description="Helical" evidence="6">
    <location>
        <begin position="297"/>
        <end position="319"/>
    </location>
</feature>
<dbReference type="PANTHER" id="PTHR42770:SF7">
    <property type="entry name" value="MEMBRANE PROTEIN"/>
    <property type="match status" value="1"/>
</dbReference>
<evidence type="ECO:0000256" key="6">
    <source>
        <dbReference type="SAM" id="Phobius"/>
    </source>
</evidence>
<feature type="transmembrane region" description="Helical" evidence="6">
    <location>
        <begin position="63"/>
        <end position="91"/>
    </location>
</feature>
<comment type="subcellular location">
    <subcellularLocation>
        <location evidence="1">Cell membrane</location>
        <topology evidence="1">Multi-pass membrane protein</topology>
    </subcellularLocation>
</comment>
<evidence type="ECO:0000313" key="7">
    <source>
        <dbReference type="EMBL" id="GHO92971.1"/>
    </source>
</evidence>
<evidence type="ECO:0000256" key="2">
    <source>
        <dbReference type="ARBA" id="ARBA00022475"/>
    </source>
</evidence>
<dbReference type="PIRSF" id="PIRSF006060">
    <property type="entry name" value="AA_transporter"/>
    <property type="match status" value="1"/>
</dbReference>
<dbReference type="PANTHER" id="PTHR42770">
    <property type="entry name" value="AMINO ACID TRANSPORTER-RELATED"/>
    <property type="match status" value="1"/>
</dbReference>
<feature type="transmembrane region" description="Helical" evidence="6">
    <location>
        <begin position="210"/>
        <end position="231"/>
    </location>
</feature>
<feature type="transmembrane region" description="Helical" evidence="6">
    <location>
        <begin position="461"/>
        <end position="483"/>
    </location>
</feature>
<feature type="transmembrane region" description="Helical" evidence="6">
    <location>
        <begin position="146"/>
        <end position="164"/>
    </location>
</feature>
<dbReference type="GO" id="GO:0005886">
    <property type="term" value="C:plasma membrane"/>
    <property type="evidence" value="ECO:0007669"/>
    <property type="project" value="UniProtKB-SubCell"/>
</dbReference>
<evidence type="ECO:0000256" key="4">
    <source>
        <dbReference type="ARBA" id="ARBA00022989"/>
    </source>
</evidence>
<name>A0A8J3IML1_9CHLR</name>
<dbReference type="InterPro" id="IPR050367">
    <property type="entry name" value="APC_superfamily"/>
</dbReference>
<feature type="transmembrane region" description="Helical" evidence="6">
    <location>
        <begin position="176"/>
        <end position="198"/>
    </location>
</feature>
<dbReference type="InterPro" id="IPR002293">
    <property type="entry name" value="AA/rel_permease1"/>
</dbReference>